<keyword evidence="4" id="KW-1185">Reference proteome</keyword>
<evidence type="ECO:0000313" key="3">
    <source>
        <dbReference type="EMBL" id="MEK8029913.1"/>
    </source>
</evidence>
<feature type="transmembrane region" description="Helical" evidence="2">
    <location>
        <begin position="158"/>
        <end position="176"/>
    </location>
</feature>
<feature type="compositionally biased region" description="Low complexity" evidence="1">
    <location>
        <begin position="369"/>
        <end position="390"/>
    </location>
</feature>
<name>A0ABU9BK95_9BURK</name>
<dbReference type="RefSeq" id="WP_341424272.1">
    <property type="nucleotide sequence ID" value="NZ_JBBUTG010000002.1"/>
</dbReference>
<sequence length="473" mass="47161">MADLTPSDVAPARDAGDAAQRLAARVQAWQHRNPLARRLPLADVGGLGVIALPYGPADAKGKWQPLFHQPRLVPGLSHRALVEFAQRHAVAYRPGPEDWPLREIERDDAATEPAPATRYLLTAAITEPVKPGAQPRRLLIAPEGRAIWGPRPLSRQRIVVAGVLLLVLLTAAVWALRSRGRASAPVAGAAAPASMPASSASAPREPTPAAAPAHHAAASTTPAAPPNAASAGSAASARALAPAVPAGASAAAHGSAAVPAASPSPPPSGSPSAPTSAAAGAAVKAVAPPSVPPAPTRTASASRAAPSVAASASQGGAAKTSVAAPAPAPAPSPATSASAALAGGHGTPAAATPPPAAASPALPPPKLLPMPARRGGPAPGAETPTSAEPEVALPAGPHFALVSMPTKKRAEAEETLARVKQLLGPAIGSMQAQVMPSPEGFVVTVWPLPTQADAEQLAQVLARRGVPMKWLEF</sequence>
<feature type="compositionally biased region" description="Low complexity" evidence="1">
    <location>
        <begin position="333"/>
        <end position="350"/>
    </location>
</feature>
<feature type="compositionally biased region" description="Low complexity" evidence="1">
    <location>
        <begin position="270"/>
        <end position="288"/>
    </location>
</feature>
<accession>A0ABU9BK95</accession>
<gene>
    <name evidence="3" type="ORF">AACH06_03685</name>
</gene>
<feature type="region of interest" description="Disordered" evidence="1">
    <location>
        <begin position="320"/>
        <end position="391"/>
    </location>
</feature>
<feature type="compositionally biased region" description="Low complexity" evidence="1">
    <location>
        <begin position="296"/>
        <end position="307"/>
    </location>
</feature>
<feature type="region of interest" description="Disordered" evidence="1">
    <location>
        <begin position="193"/>
        <end position="230"/>
    </location>
</feature>
<evidence type="ECO:0000256" key="2">
    <source>
        <dbReference type="SAM" id="Phobius"/>
    </source>
</evidence>
<comment type="caution">
    <text evidence="3">The sequence shown here is derived from an EMBL/GenBank/DDBJ whole genome shotgun (WGS) entry which is preliminary data.</text>
</comment>
<protein>
    <recommendedName>
        <fullName evidence="5">SPOR domain-containing protein</fullName>
    </recommendedName>
</protein>
<evidence type="ECO:0000256" key="1">
    <source>
        <dbReference type="SAM" id="MobiDB-lite"/>
    </source>
</evidence>
<proteinExistence type="predicted"/>
<keyword evidence="2" id="KW-0812">Transmembrane</keyword>
<evidence type="ECO:0008006" key="5">
    <source>
        <dbReference type="Google" id="ProtNLM"/>
    </source>
</evidence>
<dbReference type="Proteomes" id="UP001371218">
    <property type="component" value="Unassembled WGS sequence"/>
</dbReference>
<feature type="compositionally biased region" description="Pro residues" evidence="1">
    <location>
        <begin position="351"/>
        <end position="368"/>
    </location>
</feature>
<dbReference type="EMBL" id="JBBUTG010000002">
    <property type="protein sequence ID" value="MEK8029913.1"/>
    <property type="molecule type" value="Genomic_DNA"/>
</dbReference>
<evidence type="ECO:0000313" key="4">
    <source>
        <dbReference type="Proteomes" id="UP001371218"/>
    </source>
</evidence>
<feature type="region of interest" description="Disordered" evidence="1">
    <location>
        <begin position="256"/>
        <end position="307"/>
    </location>
</feature>
<keyword evidence="2" id="KW-0472">Membrane</keyword>
<organism evidence="3 4">
    <name type="scientific">Ideonella lacteola</name>
    <dbReference type="NCBI Taxonomy" id="2984193"/>
    <lineage>
        <taxon>Bacteria</taxon>
        <taxon>Pseudomonadati</taxon>
        <taxon>Pseudomonadota</taxon>
        <taxon>Betaproteobacteria</taxon>
        <taxon>Burkholderiales</taxon>
        <taxon>Sphaerotilaceae</taxon>
        <taxon>Ideonella</taxon>
    </lineage>
</organism>
<reference evidence="3 4" key="1">
    <citation type="submission" date="2024-04" db="EMBL/GenBank/DDBJ databases">
        <title>Novel species of the genus Ideonella isolated from streams.</title>
        <authorList>
            <person name="Lu H."/>
        </authorList>
    </citation>
    <scope>NUCLEOTIDE SEQUENCE [LARGE SCALE GENOMIC DNA]</scope>
    <source>
        <strain evidence="3 4">DXS29W</strain>
    </source>
</reference>
<keyword evidence="2" id="KW-1133">Transmembrane helix</keyword>